<dbReference type="PANTHER" id="PTHR33490">
    <property type="entry name" value="BLR5614 PROTEIN-RELATED"/>
    <property type="match status" value="1"/>
</dbReference>
<reference evidence="2" key="1">
    <citation type="submission" date="2018-07" db="EMBL/GenBank/DDBJ databases">
        <authorList>
            <consortium name="Genoscope - CEA"/>
            <person name="William W."/>
        </authorList>
    </citation>
    <scope>NUCLEOTIDE SEQUENCE</scope>
    <source>
        <strain evidence="2">IK1</strain>
    </source>
</reference>
<accession>A0A653A6S1</accession>
<dbReference type="Gene3D" id="3.10.620.30">
    <property type="match status" value="1"/>
</dbReference>
<feature type="domain" description="Transglutaminase-like" evidence="1">
    <location>
        <begin position="78"/>
        <end position="150"/>
    </location>
</feature>
<dbReference type="AlphaFoldDB" id="A0A653A6S1"/>
<dbReference type="SMART" id="SM00460">
    <property type="entry name" value="TGc"/>
    <property type="match status" value="1"/>
</dbReference>
<dbReference type="PANTHER" id="PTHR33490:SF3">
    <property type="entry name" value="CONSERVED INTEGRAL MEMBRANE PROTEIN"/>
    <property type="match status" value="1"/>
</dbReference>
<gene>
    <name evidence="2" type="ORF">TRIP_B250393</name>
</gene>
<organism evidence="2">
    <name type="scientific">Uncultured Desulfatiglans sp</name>
    <dbReference type="NCBI Taxonomy" id="1748965"/>
    <lineage>
        <taxon>Bacteria</taxon>
        <taxon>Pseudomonadati</taxon>
        <taxon>Thermodesulfobacteriota</taxon>
        <taxon>Desulfobacteria</taxon>
        <taxon>Desulfatiglandales</taxon>
        <taxon>Desulfatiglandaceae</taxon>
        <taxon>Desulfatiglans</taxon>
        <taxon>environmental samples</taxon>
    </lineage>
</organism>
<dbReference type="Pfam" id="PF01841">
    <property type="entry name" value="Transglut_core"/>
    <property type="match status" value="1"/>
</dbReference>
<name>A0A653A6S1_UNCDX</name>
<protein>
    <submittedName>
        <fullName evidence="2">Transglutaminase-like protein</fullName>
    </submittedName>
</protein>
<dbReference type="InterPro" id="IPR002931">
    <property type="entry name" value="Transglutaminase-like"/>
</dbReference>
<proteinExistence type="predicted"/>
<sequence>MRNDRAAGHGDEIQAFLMPTVTLDCDHPDIERTATDLIANCKDDTDKAVRLFYFVRDEIRYSPYMISVFLEDFKASRVLGWKKGYCVQKAVLLAAMGRAAGIPSRLVFAKIKNHLMPQHVLALTKTNILPRHGYTQFLLKGRWINLAPTFDKALSEKNDLPLVEFDGENHAVLPSLNRKGEPWIEYIEKFSPHADLPFDWIVEKTSQLVGKDKRSWLTRPSA</sequence>
<dbReference type="EMBL" id="UPXX01000018">
    <property type="protein sequence ID" value="VBB43322.1"/>
    <property type="molecule type" value="Genomic_DNA"/>
</dbReference>
<evidence type="ECO:0000259" key="1">
    <source>
        <dbReference type="SMART" id="SM00460"/>
    </source>
</evidence>
<dbReference type="SUPFAM" id="SSF54001">
    <property type="entry name" value="Cysteine proteinases"/>
    <property type="match status" value="1"/>
</dbReference>
<dbReference type="InterPro" id="IPR038765">
    <property type="entry name" value="Papain-like_cys_pep_sf"/>
</dbReference>
<evidence type="ECO:0000313" key="2">
    <source>
        <dbReference type="EMBL" id="VBB43322.1"/>
    </source>
</evidence>